<protein>
    <submittedName>
        <fullName evidence="2">Alpha/beta hydrolase</fullName>
    </submittedName>
</protein>
<dbReference type="SUPFAM" id="SSF53474">
    <property type="entry name" value="alpha/beta-Hydrolases"/>
    <property type="match status" value="1"/>
</dbReference>
<reference evidence="2 3" key="1">
    <citation type="submission" date="2023-10" db="EMBL/GenBank/DDBJ databases">
        <title>Saccharopolyspora sp. nov., isolated from mangrove soil.</title>
        <authorList>
            <person name="Lu Y."/>
            <person name="Liu W."/>
        </authorList>
    </citation>
    <scope>NUCLEOTIDE SEQUENCE [LARGE SCALE GENOMIC DNA]</scope>
    <source>
        <strain evidence="2 3">S2-29</strain>
    </source>
</reference>
<comment type="caution">
    <text evidence="2">The sequence shown here is derived from an EMBL/GenBank/DDBJ whole genome shotgun (WGS) entry which is preliminary data.</text>
</comment>
<feature type="domain" description="AB hydrolase-1" evidence="1">
    <location>
        <begin position="21"/>
        <end position="120"/>
    </location>
</feature>
<gene>
    <name evidence="2" type="ORF">R4I43_04785</name>
</gene>
<evidence type="ECO:0000259" key="1">
    <source>
        <dbReference type="Pfam" id="PF00561"/>
    </source>
</evidence>
<dbReference type="PANTHER" id="PTHR43433:SF5">
    <property type="entry name" value="AB HYDROLASE-1 DOMAIN-CONTAINING PROTEIN"/>
    <property type="match status" value="1"/>
</dbReference>
<name>A0ABU6A5G6_9PSEU</name>
<dbReference type="PANTHER" id="PTHR43433">
    <property type="entry name" value="HYDROLASE, ALPHA/BETA FOLD FAMILY PROTEIN"/>
    <property type="match status" value="1"/>
</dbReference>
<dbReference type="RefSeq" id="WP_324264270.1">
    <property type="nucleotide sequence ID" value="NZ_JAWLNX010000002.1"/>
</dbReference>
<accession>A0ABU6A5G6</accession>
<dbReference type="InterPro" id="IPR050471">
    <property type="entry name" value="AB_hydrolase"/>
</dbReference>
<dbReference type="InterPro" id="IPR000073">
    <property type="entry name" value="AB_hydrolase_1"/>
</dbReference>
<dbReference type="Gene3D" id="3.40.50.1820">
    <property type="entry name" value="alpha/beta hydrolase"/>
    <property type="match status" value="1"/>
</dbReference>
<dbReference type="InterPro" id="IPR029058">
    <property type="entry name" value="AB_hydrolase_fold"/>
</dbReference>
<sequence length="225" mass="23530">MPVIARDGVKLSYDSAPGPRPVLFLHGFASDAEQTWERTGWLRAVADRGHVVTDLRGHGRSERATTGYSPGELARDALAVLDAAQVAEVDVVAYSMGGLVGSALADLAPGRVRALALGGIGGRPVQREAMLQVQQALSADDLTPCIDGMTGHALTGPPPVPVLFATGDDDEIATDAKAFAEELGAPHVSLGRRNHFNAVSSRTFKTTALQFFDDTRGAADGVSSD</sequence>
<dbReference type="EMBL" id="JAWLNX010000002">
    <property type="protein sequence ID" value="MEB3366710.1"/>
    <property type="molecule type" value="Genomic_DNA"/>
</dbReference>
<dbReference type="GO" id="GO:0016787">
    <property type="term" value="F:hydrolase activity"/>
    <property type="evidence" value="ECO:0007669"/>
    <property type="project" value="UniProtKB-KW"/>
</dbReference>
<evidence type="ECO:0000313" key="3">
    <source>
        <dbReference type="Proteomes" id="UP001327093"/>
    </source>
</evidence>
<organism evidence="2 3">
    <name type="scientific">Saccharopolyspora mangrovi</name>
    <dbReference type="NCBI Taxonomy" id="3082379"/>
    <lineage>
        <taxon>Bacteria</taxon>
        <taxon>Bacillati</taxon>
        <taxon>Actinomycetota</taxon>
        <taxon>Actinomycetes</taxon>
        <taxon>Pseudonocardiales</taxon>
        <taxon>Pseudonocardiaceae</taxon>
        <taxon>Saccharopolyspora</taxon>
    </lineage>
</organism>
<evidence type="ECO:0000313" key="2">
    <source>
        <dbReference type="EMBL" id="MEB3366710.1"/>
    </source>
</evidence>
<dbReference type="Pfam" id="PF00561">
    <property type="entry name" value="Abhydrolase_1"/>
    <property type="match status" value="1"/>
</dbReference>
<proteinExistence type="predicted"/>
<keyword evidence="2" id="KW-0378">Hydrolase</keyword>
<keyword evidence="3" id="KW-1185">Reference proteome</keyword>
<dbReference type="Proteomes" id="UP001327093">
    <property type="component" value="Unassembled WGS sequence"/>
</dbReference>